<protein>
    <submittedName>
        <fullName evidence="2">Uncharacterized protein</fullName>
    </submittedName>
</protein>
<dbReference type="Proteomes" id="UP001153076">
    <property type="component" value="Unassembled WGS sequence"/>
</dbReference>
<dbReference type="PANTHER" id="PTHR36034:SF2">
    <property type="entry name" value="EXPRESSED PROTEIN"/>
    <property type="match status" value="1"/>
</dbReference>
<name>A0A9Q1KEC6_9CARY</name>
<feature type="region of interest" description="Disordered" evidence="1">
    <location>
        <begin position="49"/>
        <end position="74"/>
    </location>
</feature>
<feature type="compositionally biased region" description="Basic and acidic residues" evidence="1">
    <location>
        <begin position="60"/>
        <end position="72"/>
    </location>
</feature>
<evidence type="ECO:0000313" key="2">
    <source>
        <dbReference type="EMBL" id="KAJ8441306.1"/>
    </source>
</evidence>
<sequence length="856" mass="93007">MMNFLLRPTQSAAAAAAADQPPPARPFTKSTSTVGATTTTLGGLIAEDSDKSSLDYSSDQDSHDSFEGDNGHKTSQNFIPLVDKHVDVNEDEGWIAIPFKEIPNDWDVAPDMNWFRSLDRSFVFPGEQVHVLACLSASKQETEIITPFKVAAVMNKNGAGQGAKCQNGNISDQGSPFQAHQVELDGVIDAKLENNNPVDVSASEFFLRMEDHRKQTQTLLQKFKESHFLVRIAESGEQLWSKRNPADPTDSASEAESMKSDNTAGSGTSISAAIDNGRFDARVSGGLARNSVKCCSLANGDIVVNVGVDSLKDPILEILQFERHYDKTMALASDVSTNLGRSPCGELVKWLLPLDNSHQPVSRPMPTPLVNAAHKSSLSGSTGSPLFSFGHFRSYSMSSLPQSPPAATSPPVSATASKPKFDLEDWDRFASQKFVKSTKTGSQDLMSFRGVPLEPERFSVCCGLEGIYIPGRRWRRKLEIIQPIDIHTFASDCNTDDLLCVQIKNVSPAHVPDIVVYIDAITIILEEATKVGAPLSIPIACIEAGNDHTLPNLALRRGEEHSFILKPAISGLKKSTVHHNKTTQLPLSKARSIPASMQLPPKAIEGKRNISTLNKYAVLVSCHCNYSVPILCMPRLSNFCTENIESRLFFKKSTNWRPRISRDLMISVASEMSKQSLDLTGRICQLPAQVLTLQASNFTSEDLTLTILAPASFTSPPVLSQNSALSSPTSPFVGVHPTQRISSISRLAEKQKQNASQSLSSDEQAVPTSDMIPATALTCTHLWLHSKVPLGCVPSQSTSTIKLGLLPLTDGIITLDTLQIYVKEKGDGCQGVGNWVAHLSAVGRQFCVTLSLKHDL</sequence>
<dbReference type="AlphaFoldDB" id="A0A9Q1KEC6"/>
<feature type="region of interest" description="Disordered" evidence="1">
    <location>
        <begin position="1"/>
        <end position="35"/>
    </location>
</feature>
<proteinExistence type="predicted"/>
<gene>
    <name evidence="2" type="ORF">Cgig2_024818</name>
</gene>
<evidence type="ECO:0000313" key="3">
    <source>
        <dbReference type="Proteomes" id="UP001153076"/>
    </source>
</evidence>
<dbReference type="OrthoDB" id="1918650at2759"/>
<feature type="compositionally biased region" description="Polar residues" evidence="1">
    <location>
        <begin position="250"/>
        <end position="270"/>
    </location>
</feature>
<comment type="caution">
    <text evidence="2">The sequence shown here is derived from an EMBL/GenBank/DDBJ whole genome shotgun (WGS) entry which is preliminary data.</text>
</comment>
<dbReference type="PANTHER" id="PTHR36034">
    <property type="entry name" value="EXPRESSED PROTEIN"/>
    <property type="match status" value="1"/>
</dbReference>
<reference evidence="2" key="1">
    <citation type="submission" date="2022-04" db="EMBL/GenBank/DDBJ databases">
        <title>Carnegiea gigantea Genome sequencing and assembly v2.</title>
        <authorList>
            <person name="Copetti D."/>
            <person name="Sanderson M.J."/>
            <person name="Burquez A."/>
            <person name="Wojciechowski M.F."/>
        </authorList>
    </citation>
    <scope>NUCLEOTIDE SEQUENCE</scope>
    <source>
        <strain evidence="2">SGP5-SGP5p</strain>
        <tissue evidence="2">Aerial part</tissue>
    </source>
</reference>
<dbReference type="EMBL" id="JAKOGI010000169">
    <property type="protein sequence ID" value="KAJ8441306.1"/>
    <property type="molecule type" value="Genomic_DNA"/>
</dbReference>
<evidence type="ECO:0000256" key="1">
    <source>
        <dbReference type="SAM" id="MobiDB-lite"/>
    </source>
</evidence>
<accession>A0A9Q1KEC6</accession>
<feature type="region of interest" description="Disordered" evidence="1">
    <location>
        <begin position="240"/>
        <end position="270"/>
    </location>
</feature>
<organism evidence="2 3">
    <name type="scientific">Carnegiea gigantea</name>
    <dbReference type="NCBI Taxonomy" id="171969"/>
    <lineage>
        <taxon>Eukaryota</taxon>
        <taxon>Viridiplantae</taxon>
        <taxon>Streptophyta</taxon>
        <taxon>Embryophyta</taxon>
        <taxon>Tracheophyta</taxon>
        <taxon>Spermatophyta</taxon>
        <taxon>Magnoliopsida</taxon>
        <taxon>eudicotyledons</taxon>
        <taxon>Gunneridae</taxon>
        <taxon>Pentapetalae</taxon>
        <taxon>Caryophyllales</taxon>
        <taxon>Cactineae</taxon>
        <taxon>Cactaceae</taxon>
        <taxon>Cactoideae</taxon>
        <taxon>Echinocereeae</taxon>
        <taxon>Carnegiea</taxon>
    </lineage>
</organism>
<keyword evidence="3" id="KW-1185">Reference proteome</keyword>
<feature type="compositionally biased region" description="Low complexity" evidence="1">
    <location>
        <begin position="26"/>
        <end position="35"/>
    </location>
</feature>